<comment type="caution">
    <text evidence="1">The sequence shown here is derived from an EMBL/GenBank/DDBJ whole genome shotgun (WGS) entry which is preliminary data.</text>
</comment>
<sequence>MNSNIDAWAKSLAKQLVSENAPEEFLFFDELVEAERDPKAANKDSYMGFGGSDAVMVIMTGALFDIAKYVAAFVWSNGRDAAGELVKNCSESTQKVLSEKFDRWMKSFEPKDASVETPVADKPPIMLPAPEIQRLNNEIDGLKSIKKLSDRNVDSVRRLIARFGEA</sequence>
<reference evidence="1" key="1">
    <citation type="submission" date="2020-04" db="EMBL/GenBank/DDBJ databases">
        <title>Global-level population genomics supports evidence of horizontal gene transfer on evolution of Rhizobia in Lentils.</title>
        <authorList>
            <person name="Gai Y."/>
            <person name="Cook D."/>
            <person name="Riely B."/>
        </authorList>
    </citation>
    <scope>NUCLEOTIDE SEQUENCE</scope>
    <source>
        <strain evidence="1">Derici101B</strain>
    </source>
</reference>
<evidence type="ECO:0000313" key="2">
    <source>
        <dbReference type="Proteomes" id="UP000825699"/>
    </source>
</evidence>
<accession>A0AAJ1ABJ1</accession>
<dbReference type="RefSeq" id="WP_222261629.1">
    <property type="nucleotide sequence ID" value="NZ_JAAXEB010000012.1"/>
</dbReference>
<name>A0AAJ1ABJ1_RHILE</name>
<dbReference type="Proteomes" id="UP000825699">
    <property type="component" value="Unassembled WGS sequence"/>
</dbReference>
<gene>
    <name evidence="1" type="ORF">HFO42_23950</name>
</gene>
<organism evidence="1 2">
    <name type="scientific">Rhizobium leguminosarum</name>
    <dbReference type="NCBI Taxonomy" id="384"/>
    <lineage>
        <taxon>Bacteria</taxon>
        <taxon>Pseudomonadati</taxon>
        <taxon>Pseudomonadota</taxon>
        <taxon>Alphaproteobacteria</taxon>
        <taxon>Hyphomicrobiales</taxon>
        <taxon>Rhizobiaceae</taxon>
        <taxon>Rhizobium/Agrobacterium group</taxon>
        <taxon>Rhizobium</taxon>
    </lineage>
</organism>
<proteinExistence type="predicted"/>
<protein>
    <submittedName>
        <fullName evidence="1">Uncharacterized protein</fullName>
    </submittedName>
</protein>
<evidence type="ECO:0000313" key="1">
    <source>
        <dbReference type="EMBL" id="MBY5631129.1"/>
    </source>
</evidence>
<dbReference type="EMBL" id="JAAXEP010000013">
    <property type="protein sequence ID" value="MBY5631129.1"/>
    <property type="molecule type" value="Genomic_DNA"/>
</dbReference>
<dbReference type="AlphaFoldDB" id="A0AAJ1ABJ1"/>